<dbReference type="EMBL" id="CP140255">
    <property type="protein sequence ID" value="WQH13649.1"/>
    <property type="molecule type" value="Genomic_DNA"/>
</dbReference>
<dbReference type="CDD" id="cd07821">
    <property type="entry name" value="PYR_PYL_RCAR_like"/>
    <property type="match status" value="1"/>
</dbReference>
<dbReference type="Pfam" id="PF10604">
    <property type="entry name" value="Polyketide_cyc2"/>
    <property type="match status" value="1"/>
</dbReference>
<dbReference type="InterPro" id="IPR019587">
    <property type="entry name" value="Polyketide_cyclase/dehydratase"/>
</dbReference>
<evidence type="ECO:0000256" key="1">
    <source>
        <dbReference type="SAM" id="MobiDB-lite"/>
    </source>
</evidence>
<dbReference type="InterPro" id="IPR023393">
    <property type="entry name" value="START-like_dom_sf"/>
</dbReference>
<organism evidence="2 3">
    <name type="scientific">Vreelandella neptunia</name>
    <dbReference type="NCBI Taxonomy" id="115551"/>
    <lineage>
        <taxon>Bacteria</taxon>
        <taxon>Pseudomonadati</taxon>
        <taxon>Pseudomonadota</taxon>
        <taxon>Gammaproteobacteria</taxon>
        <taxon>Oceanospirillales</taxon>
        <taxon>Halomonadaceae</taxon>
        <taxon>Vreelandella</taxon>
    </lineage>
</organism>
<dbReference type="Proteomes" id="UP001324794">
    <property type="component" value="Chromosome"/>
</dbReference>
<sequence length="192" mass="21020">MKSTKTLILTSLADESRDNHSDGNSGDPAAHRAARPGIAVTLECFIPGEIKDVFDFVAAQDVLPKILTGYGLVPGVASTSDISGPWNRPGSTRTVHLLDGSTVREGLTHYDRPDFFAYRVSDPSFSLKHLMSHACGQWWFVALEGGTQAKWAYTFHARNGLAAIPLRLFVGTQWKGYMKVCLNNIVDHFNAA</sequence>
<protein>
    <submittedName>
        <fullName evidence="2">SRPBCC family protein</fullName>
    </submittedName>
</protein>
<dbReference type="SUPFAM" id="SSF55961">
    <property type="entry name" value="Bet v1-like"/>
    <property type="match status" value="1"/>
</dbReference>
<name>A0ABZ0YND2_9GAMM</name>
<evidence type="ECO:0000313" key="2">
    <source>
        <dbReference type="EMBL" id="WQH13649.1"/>
    </source>
</evidence>
<proteinExistence type="predicted"/>
<evidence type="ECO:0000313" key="3">
    <source>
        <dbReference type="Proteomes" id="UP001324794"/>
    </source>
</evidence>
<accession>A0ABZ0YND2</accession>
<dbReference type="Gene3D" id="3.30.530.20">
    <property type="match status" value="1"/>
</dbReference>
<feature type="region of interest" description="Disordered" evidence="1">
    <location>
        <begin position="11"/>
        <end position="32"/>
    </location>
</feature>
<dbReference type="RefSeq" id="WP_133733050.1">
    <property type="nucleotide sequence ID" value="NZ_CP140255.1"/>
</dbReference>
<gene>
    <name evidence="2" type="ORF">SR894_03680</name>
</gene>
<reference evidence="2 3" key="1">
    <citation type="submission" date="2023-11" db="EMBL/GenBank/DDBJ databases">
        <title>MicrobeMod: A computational toolkit for identifying prokaryotic methylation and restriction-modification with nanopore sequencing.</title>
        <authorList>
            <person name="Crits-Christoph A."/>
            <person name="Kang S.C."/>
            <person name="Lee H."/>
            <person name="Ostrov N."/>
        </authorList>
    </citation>
    <scope>NUCLEOTIDE SEQUENCE [LARGE SCALE GENOMIC DNA]</scope>
    <source>
        <strain evidence="2 3">ATCC BAA-805</strain>
    </source>
</reference>
<keyword evidence="3" id="KW-1185">Reference proteome</keyword>